<dbReference type="Proteomes" id="UP000008909">
    <property type="component" value="Unassembled WGS sequence"/>
</dbReference>
<keyword evidence="3" id="KW-0963">Cytoplasm</keyword>
<evidence type="ECO:0000256" key="15">
    <source>
        <dbReference type="ARBA" id="ARBA00080021"/>
    </source>
</evidence>
<organism evidence="17 18">
    <name type="scientific">Clonorchis sinensis</name>
    <name type="common">Chinese liver fluke</name>
    <dbReference type="NCBI Taxonomy" id="79923"/>
    <lineage>
        <taxon>Eukaryota</taxon>
        <taxon>Metazoa</taxon>
        <taxon>Spiralia</taxon>
        <taxon>Lophotrochozoa</taxon>
        <taxon>Platyhelminthes</taxon>
        <taxon>Trematoda</taxon>
        <taxon>Digenea</taxon>
        <taxon>Opisthorchiida</taxon>
        <taxon>Opisthorchiata</taxon>
        <taxon>Opisthorchiidae</taxon>
        <taxon>Clonorchis</taxon>
    </lineage>
</organism>
<evidence type="ECO:0000256" key="1">
    <source>
        <dbReference type="ARBA" id="ARBA00004120"/>
    </source>
</evidence>
<evidence type="ECO:0000256" key="16">
    <source>
        <dbReference type="ARBA" id="ARBA00083073"/>
    </source>
</evidence>
<evidence type="ECO:0000256" key="11">
    <source>
        <dbReference type="ARBA" id="ARBA00052959"/>
    </source>
</evidence>
<comment type="catalytic activity">
    <reaction evidence="11">
        <text>(L-glutamyl)(n)-gamma-L-glutamyl-L-glutamyl-[protein] + L-glutamate + ATP = (L-glutamyl)(n+1)-gamma-L-glutamyl-L-glutamyl-[protein] + ADP + phosphate + H(+)</text>
        <dbReference type="Rhea" id="RHEA:60148"/>
        <dbReference type="Rhea" id="RHEA-COMP:15519"/>
        <dbReference type="Rhea" id="RHEA-COMP:15675"/>
        <dbReference type="ChEBI" id="CHEBI:15378"/>
        <dbReference type="ChEBI" id="CHEBI:29985"/>
        <dbReference type="ChEBI" id="CHEBI:30616"/>
        <dbReference type="ChEBI" id="CHEBI:43474"/>
        <dbReference type="ChEBI" id="CHEBI:143623"/>
        <dbReference type="ChEBI" id="CHEBI:456216"/>
    </reaction>
    <physiologicalReaction direction="left-to-right" evidence="11">
        <dbReference type="Rhea" id="RHEA:60149"/>
    </physiologicalReaction>
</comment>
<reference evidence="17" key="1">
    <citation type="journal article" date="2011" name="Genome Biol.">
        <title>The draft genome of the carcinogenic human liver fluke Clonorchis sinensis.</title>
        <authorList>
            <person name="Wang X."/>
            <person name="Chen W."/>
            <person name="Huang Y."/>
            <person name="Sun J."/>
            <person name="Men J."/>
            <person name="Liu H."/>
            <person name="Luo F."/>
            <person name="Guo L."/>
            <person name="Lv X."/>
            <person name="Deng C."/>
            <person name="Zhou C."/>
            <person name="Fan Y."/>
            <person name="Li X."/>
            <person name="Huang L."/>
            <person name="Hu Y."/>
            <person name="Liang C."/>
            <person name="Hu X."/>
            <person name="Xu J."/>
            <person name="Yu X."/>
        </authorList>
    </citation>
    <scope>NUCLEOTIDE SEQUENCE [LARGE SCALE GENOMIC DNA]</scope>
    <source>
        <strain evidence="17">Henan</strain>
    </source>
</reference>
<evidence type="ECO:0000256" key="2">
    <source>
        <dbReference type="ARBA" id="ARBA00006118"/>
    </source>
</evidence>
<keyword evidence="6" id="KW-0547">Nucleotide-binding</keyword>
<gene>
    <name evidence="17" type="ORF">CLF_112753</name>
</gene>
<dbReference type="PANTHER" id="PTHR12241">
    <property type="entry name" value="TUBULIN POLYGLUTAMYLASE"/>
    <property type="match status" value="1"/>
</dbReference>
<dbReference type="GO" id="GO:0015631">
    <property type="term" value="F:tubulin binding"/>
    <property type="evidence" value="ECO:0007669"/>
    <property type="project" value="TreeGrafter"/>
</dbReference>
<evidence type="ECO:0000256" key="12">
    <source>
        <dbReference type="ARBA" id="ARBA00062645"/>
    </source>
</evidence>
<evidence type="ECO:0000256" key="4">
    <source>
        <dbReference type="ARBA" id="ARBA00022598"/>
    </source>
</evidence>
<dbReference type="PROSITE" id="PS51221">
    <property type="entry name" value="TTL"/>
    <property type="match status" value="1"/>
</dbReference>
<evidence type="ECO:0000256" key="8">
    <source>
        <dbReference type="ARBA" id="ARBA00023069"/>
    </source>
</evidence>
<sequence length="822" mass="93089">DDVDLVRSKVVEAITENDWLFEEHRMKVERMFLSERKARQFRTGPGGGCGQVTSLLAVIVSGASGRGDRRRPNFRKFRQLREHIKGQLEMIIGKMVNKFGDGISAGTCTIAVDGMKALQYPAEGLCKHKLHEFFGEKMAQWLESEFTDCKAHGSNHASESRLLMSRLGQPGSIPALGGSYTTIIITIDSMTSVFNTDASLPYNNDLFESLIVGLRMLTFAWSLDAPLQPENLQYEGGELFVDNVDDVDHGTGRSGLCRQQDNLQSTYSIQGGAISVTRQKVSELLIIPSMFVYRYKDSGLLIQRQLGAPRRLVIYGIIKVHARYVTKVLYHPQFDPDASDKPNSWWDNPQLTHAFFLPSGDTVLAQSKPFSSFYNVAGTLAGDRAKGAVGSWKLSQMSKIKYAIDVEKSVISNNCEARGWQCTSPDDDWHFFWASVQSVRAIFNSDSGYRLSDNQLVNHFPNHFELTRKDLMAKNIKRYRRELEKEGNPLAAKDETGRYLYLDFIPVTYLIPQDYNLFTEEFKRNPTLTWILKPSGKARGIGIFLINRLSQLKKWSREGRMGMMLGSVPSYVRDSYVISRYIDNPLLIGGKKFDLRLYILVTSFRPLKAYIYKLGFCRFCTVKYNTDVTELDNMFVHLTNVSIQKHGAQYNSLHGGKWTIENFRLWLEGTKGKSVSDKLFDEIHWIILHSLKAVASVLINDRHCFECYGYDIIIDDTFKPWLIEVNASPSLSATTASDRILKYKLVNDVINIVVPNGLIPDAKSSKTVNREQMGQFDLLYDEEKAMEEANTGINTSKPGVKLTDEYEDDADGNPLFGKPIFV</sequence>
<dbReference type="Gene3D" id="3.30.470.20">
    <property type="entry name" value="ATP-grasp fold, B domain"/>
    <property type="match status" value="1"/>
</dbReference>
<reference key="2">
    <citation type="submission" date="2011-10" db="EMBL/GenBank/DDBJ databases">
        <title>The genome and transcriptome sequence of Clonorchis sinensis provide insights into the carcinogenic liver fluke.</title>
        <authorList>
            <person name="Wang X."/>
            <person name="Huang Y."/>
            <person name="Chen W."/>
            <person name="Liu H."/>
            <person name="Guo L."/>
            <person name="Chen Y."/>
            <person name="Luo F."/>
            <person name="Zhou W."/>
            <person name="Sun J."/>
            <person name="Mao Q."/>
            <person name="Liang P."/>
            <person name="Zhou C."/>
            <person name="Tian Y."/>
            <person name="Men J."/>
            <person name="Lv X."/>
            <person name="Huang L."/>
            <person name="Zhou J."/>
            <person name="Hu Y."/>
            <person name="Li R."/>
            <person name="Zhang F."/>
            <person name="Lei H."/>
            <person name="Li X."/>
            <person name="Hu X."/>
            <person name="Liang C."/>
            <person name="Xu J."/>
            <person name="Wu Z."/>
            <person name="Yu X."/>
        </authorList>
    </citation>
    <scope>NUCLEOTIDE SEQUENCE</scope>
    <source>
        <strain>Henan</strain>
    </source>
</reference>
<dbReference type="GO" id="GO:0000226">
    <property type="term" value="P:microtubule cytoskeleton organization"/>
    <property type="evidence" value="ECO:0007669"/>
    <property type="project" value="TreeGrafter"/>
</dbReference>
<dbReference type="GO" id="GO:0005874">
    <property type="term" value="C:microtubule"/>
    <property type="evidence" value="ECO:0007669"/>
    <property type="project" value="UniProtKB-KW"/>
</dbReference>
<proteinExistence type="inferred from homology"/>
<comment type="subunit">
    <text evidence="12">Part of the neuronal tubulin polyglutamylase complex which contains TPGS1, TPGS2, TTLL1, LRRC49 and NICN1. Interacts with PCM1, CSTPP1 and LRRC49.</text>
</comment>
<dbReference type="SUPFAM" id="SSF56059">
    <property type="entry name" value="Glutathione synthetase ATP-binding domain-like"/>
    <property type="match status" value="1"/>
</dbReference>
<keyword evidence="10" id="KW-0966">Cell projection</keyword>
<protein>
    <recommendedName>
        <fullName evidence="13">Polyglutamylase complex subunit TTLL1</fullName>
    </recommendedName>
    <alternativeName>
        <fullName evidence="14">Tubulin polyglutamylase TTLL1</fullName>
    </alternativeName>
    <alternativeName>
        <fullName evidence="16">Tubulin polyglutamylase complex subunit 3</fullName>
    </alternativeName>
    <alternativeName>
        <fullName evidence="15">Tubulin--tyrosine ligase-like protein 1</fullName>
    </alternativeName>
</protein>
<dbReference type="AlphaFoldDB" id="G7YWX6"/>
<name>G7YWX6_CLOSI</name>
<dbReference type="EMBL" id="DF144760">
    <property type="protein sequence ID" value="GAA57456.1"/>
    <property type="molecule type" value="Genomic_DNA"/>
</dbReference>
<evidence type="ECO:0000256" key="5">
    <source>
        <dbReference type="ARBA" id="ARBA00022701"/>
    </source>
</evidence>
<evidence type="ECO:0000313" key="18">
    <source>
        <dbReference type="Proteomes" id="UP000008909"/>
    </source>
</evidence>
<evidence type="ECO:0000256" key="6">
    <source>
        <dbReference type="ARBA" id="ARBA00022741"/>
    </source>
</evidence>
<keyword evidence="5" id="KW-0493">Microtubule</keyword>
<evidence type="ECO:0000256" key="7">
    <source>
        <dbReference type="ARBA" id="ARBA00022840"/>
    </source>
</evidence>
<keyword evidence="18" id="KW-1185">Reference proteome</keyword>
<keyword evidence="8" id="KW-0969">Cilium</keyword>
<dbReference type="PANTHER" id="PTHR12241:SF31">
    <property type="entry name" value="POLYGLUTAMYLASE COMPLEX SUBUNIT TTLL1"/>
    <property type="match status" value="1"/>
</dbReference>
<keyword evidence="7" id="KW-0067">ATP-binding</keyword>
<evidence type="ECO:0000256" key="14">
    <source>
        <dbReference type="ARBA" id="ARBA00075351"/>
    </source>
</evidence>
<dbReference type="GO" id="GO:0070740">
    <property type="term" value="F:tubulin-glutamic acid ligase activity"/>
    <property type="evidence" value="ECO:0007669"/>
    <property type="project" value="TreeGrafter"/>
</dbReference>
<evidence type="ECO:0000256" key="3">
    <source>
        <dbReference type="ARBA" id="ARBA00022490"/>
    </source>
</evidence>
<dbReference type="FunFam" id="3.30.470.20:FF:000033">
    <property type="entry name" value="Probable tubulin polyglutamylase TTLL1"/>
    <property type="match status" value="1"/>
</dbReference>
<keyword evidence="4" id="KW-0436">Ligase</keyword>
<evidence type="ECO:0000256" key="9">
    <source>
        <dbReference type="ARBA" id="ARBA00023212"/>
    </source>
</evidence>
<dbReference type="InterPro" id="IPR004344">
    <property type="entry name" value="TTL/TTLL_fam"/>
</dbReference>
<dbReference type="GO" id="GO:0005524">
    <property type="term" value="F:ATP binding"/>
    <property type="evidence" value="ECO:0007669"/>
    <property type="project" value="UniProtKB-KW"/>
</dbReference>
<accession>G7YWX6</accession>
<comment type="subcellular location">
    <subcellularLocation>
        <location evidence="1">Cytoplasm</location>
        <location evidence="1">Cytoskeleton</location>
        <location evidence="1">Cilium basal body</location>
    </subcellularLocation>
</comment>
<evidence type="ECO:0000313" key="17">
    <source>
        <dbReference type="EMBL" id="GAA57456.1"/>
    </source>
</evidence>
<feature type="non-terminal residue" evidence="17">
    <location>
        <position position="1"/>
    </location>
</feature>
<evidence type="ECO:0000256" key="10">
    <source>
        <dbReference type="ARBA" id="ARBA00023273"/>
    </source>
</evidence>
<comment type="similarity">
    <text evidence="2">Belongs to the tubulin polyglutamylase family.</text>
</comment>
<dbReference type="Pfam" id="PF03133">
    <property type="entry name" value="TTL"/>
    <property type="match status" value="1"/>
</dbReference>
<keyword evidence="9" id="KW-0206">Cytoskeleton</keyword>
<dbReference type="GO" id="GO:0036064">
    <property type="term" value="C:ciliary basal body"/>
    <property type="evidence" value="ECO:0007669"/>
    <property type="project" value="TreeGrafter"/>
</dbReference>
<evidence type="ECO:0000256" key="13">
    <source>
        <dbReference type="ARBA" id="ARBA00074800"/>
    </source>
</evidence>